<evidence type="ECO:0000313" key="13">
    <source>
        <dbReference type="Proteomes" id="UP000217895"/>
    </source>
</evidence>
<dbReference type="CDD" id="cd06529">
    <property type="entry name" value="S24_LexA-like"/>
    <property type="match status" value="1"/>
</dbReference>
<dbReference type="SUPFAM" id="SSF51306">
    <property type="entry name" value="LexA/Signal peptidase"/>
    <property type="match status" value="1"/>
</dbReference>
<dbReference type="Pfam" id="PF00717">
    <property type="entry name" value="Peptidase_S24"/>
    <property type="match status" value="1"/>
</dbReference>
<dbReference type="GO" id="GO:0004252">
    <property type="term" value="F:serine-type endopeptidase activity"/>
    <property type="evidence" value="ECO:0007669"/>
    <property type="project" value="InterPro"/>
</dbReference>
<dbReference type="InterPro" id="IPR050077">
    <property type="entry name" value="LexA_repressor"/>
</dbReference>
<dbReference type="Proteomes" id="UP000217895">
    <property type="component" value="Chromosome"/>
</dbReference>
<name>A0A1Z4JML0_LEPBY</name>
<keyword evidence="13" id="KW-1185">Reference proteome</keyword>
<dbReference type="InterPro" id="IPR036286">
    <property type="entry name" value="LexA/Signal_pep-like_sf"/>
</dbReference>
<dbReference type="GO" id="GO:0009432">
    <property type="term" value="P:SOS response"/>
    <property type="evidence" value="ECO:0007669"/>
    <property type="project" value="UniProtKB-KW"/>
</dbReference>
<evidence type="ECO:0000256" key="7">
    <source>
        <dbReference type="ARBA" id="ARBA00023163"/>
    </source>
</evidence>
<organism evidence="12 13">
    <name type="scientific">Leptolyngbya boryana NIES-2135</name>
    <dbReference type="NCBI Taxonomy" id="1973484"/>
    <lineage>
        <taxon>Bacteria</taxon>
        <taxon>Bacillati</taxon>
        <taxon>Cyanobacteriota</taxon>
        <taxon>Cyanophyceae</taxon>
        <taxon>Leptolyngbyales</taxon>
        <taxon>Leptolyngbyaceae</taxon>
        <taxon>Leptolyngbya group</taxon>
        <taxon>Leptolyngbya</taxon>
    </lineage>
</organism>
<feature type="domain" description="Peptidase S24/S26A/S26B/S26C" evidence="10">
    <location>
        <begin position="148"/>
        <end position="236"/>
    </location>
</feature>
<evidence type="ECO:0000256" key="8">
    <source>
        <dbReference type="ARBA" id="ARBA00023204"/>
    </source>
</evidence>
<dbReference type="InterPro" id="IPR006200">
    <property type="entry name" value="LexA"/>
</dbReference>
<evidence type="ECO:0000256" key="1">
    <source>
        <dbReference type="ARBA" id="ARBA00022491"/>
    </source>
</evidence>
<dbReference type="Gene3D" id="1.10.10.10">
    <property type="entry name" value="Winged helix-like DNA-binding domain superfamily/Winged helix DNA-binding domain"/>
    <property type="match status" value="1"/>
</dbReference>
<dbReference type="EMBL" id="AP018203">
    <property type="protein sequence ID" value="BAY57936.1"/>
    <property type="molecule type" value="Genomic_DNA"/>
</dbReference>
<feature type="domain" description="LexA repressor DNA-binding" evidence="11">
    <location>
        <begin position="29"/>
        <end position="93"/>
    </location>
</feature>
<proteinExistence type="predicted"/>
<evidence type="ECO:0000313" key="12">
    <source>
        <dbReference type="EMBL" id="BAY57936.1"/>
    </source>
</evidence>
<dbReference type="Gene3D" id="2.10.109.10">
    <property type="entry name" value="Umud Fragment, subunit A"/>
    <property type="match status" value="1"/>
</dbReference>
<accession>A0A1Z4JML0</accession>
<keyword evidence="3" id="KW-0227">DNA damage</keyword>
<dbReference type="GO" id="GO:0003677">
    <property type="term" value="F:DNA binding"/>
    <property type="evidence" value="ECO:0007669"/>
    <property type="project" value="UniProtKB-KW"/>
</dbReference>
<dbReference type="InterPro" id="IPR036388">
    <property type="entry name" value="WH-like_DNA-bd_sf"/>
</dbReference>
<evidence type="ECO:0000256" key="6">
    <source>
        <dbReference type="ARBA" id="ARBA00023125"/>
    </source>
</evidence>
<evidence type="ECO:0000256" key="5">
    <source>
        <dbReference type="ARBA" id="ARBA00023015"/>
    </source>
</evidence>
<dbReference type="InterPro" id="IPR015927">
    <property type="entry name" value="Peptidase_S24_S26A/B/C"/>
</dbReference>
<keyword evidence="9" id="KW-0742">SOS response</keyword>
<evidence type="ECO:0000259" key="10">
    <source>
        <dbReference type="Pfam" id="PF00717"/>
    </source>
</evidence>
<keyword evidence="8" id="KW-0234">DNA repair</keyword>
<keyword evidence="5" id="KW-0805">Transcription regulation</keyword>
<dbReference type="Pfam" id="PF01726">
    <property type="entry name" value="LexA_DNA_bind"/>
    <property type="match status" value="1"/>
</dbReference>
<reference evidence="12 13" key="1">
    <citation type="submission" date="2017-06" db="EMBL/GenBank/DDBJ databases">
        <title>Genome sequencing of cyanobaciteial culture collection at National Institute for Environmental Studies (NIES).</title>
        <authorList>
            <person name="Hirose Y."/>
            <person name="Shimura Y."/>
            <person name="Fujisawa T."/>
            <person name="Nakamura Y."/>
            <person name="Kawachi M."/>
        </authorList>
    </citation>
    <scope>NUCLEOTIDE SEQUENCE [LARGE SCALE GENOMIC DNA]</scope>
    <source>
        <strain evidence="12 13">NIES-2135</strain>
    </source>
</reference>
<dbReference type="InterPro" id="IPR039418">
    <property type="entry name" value="LexA-like"/>
</dbReference>
<keyword evidence="2" id="KW-0235">DNA replication</keyword>
<dbReference type="PANTHER" id="PTHR33516:SF2">
    <property type="entry name" value="LEXA REPRESSOR-RELATED"/>
    <property type="match status" value="1"/>
</dbReference>
<dbReference type="InterPro" id="IPR036390">
    <property type="entry name" value="WH_DNA-bd_sf"/>
</dbReference>
<dbReference type="NCBIfam" id="TIGR00498">
    <property type="entry name" value="lexA"/>
    <property type="match status" value="1"/>
</dbReference>
<dbReference type="GO" id="GO:0006281">
    <property type="term" value="P:DNA repair"/>
    <property type="evidence" value="ECO:0007669"/>
    <property type="project" value="UniProtKB-KW"/>
</dbReference>
<dbReference type="AlphaFoldDB" id="A0A1Z4JML0"/>
<evidence type="ECO:0000256" key="3">
    <source>
        <dbReference type="ARBA" id="ARBA00022763"/>
    </source>
</evidence>
<keyword evidence="4" id="KW-0378">Hydrolase</keyword>
<dbReference type="GO" id="GO:0045892">
    <property type="term" value="P:negative regulation of DNA-templated transcription"/>
    <property type="evidence" value="ECO:0007669"/>
    <property type="project" value="InterPro"/>
</dbReference>
<protein>
    <submittedName>
        <fullName evidence="12">SOS-response transcriptional repressor, LexA</fullName>
    </submittedName>
</protein>
<dbReference type="GO" id="GO:0006508">
    <property type="term" value="P:proteolysis"/>
    <property type="evidence" value="ECO:0007669"/>
    <property type="project" value="InterPro"/>
</dbReference>
<keyword evidence="1" id="KW-0678">Repressor</keyword>
<gene>
    <name evidence="12" type="ORF">NIES2135_48090</name>
</gene>
<dbReference type="PANTHER" id="PTHR33516">
    <property type="entry name" value="LEXA REPRESSOR"/>
    <property type="match status" value="1"/>
</dbReference>
<evidence type="ECO:0000259" key="11">
    <source>
        <dbReference type="Pfam" id="PF01726"/>
    </source>
</evidence>
<evidence type="ECO:0000256" key="9">
    <source>
        <dbReference type="ARBA" id="ARBA00023236"/>
    </source>
</evidence>
<dbReference type="SUPFAM" id="SSF46785">
    <property type="entry name" value="Winged helix' DNA-binding domain"/>
    <property type="match status" value="1"/>
</dbReference>
<keyword evidence="7" id="KW-0804">Transcription</keyword>
<evidence type="ECO:0000256" key="4">
    <source>
        <dbReference type="ARBA" id="ARBA00022801"/>
    </source>
</evidence>
<keyword evidence="6" id="KW-0238">DNA-binding</keyword>
<sequence>MLNGNSMKLVHLDKSPLFADYLYYYKKLMAPLTPTQQRLVDWLAAHLHRFGYSPGIRDIAAGLKYTSPAPVQSLVKILVRKGVLIYDERTARTIRFTEAWLRENGERYGLTTPSFQLPILGTIAAHSLVELSPDSPIEWLDLPGQRPPGSEDWFVLRVWGDSMVGALIDHNDLIIMCPISNPVRIKDGAIVAARVDTQTTLKYFYRQGSEVILKPANAAYEPTVVEANQVDIQGMYVGLIRRLWENGEP</sequence>
<evidence type="ECO:0000256" key="2">
    <source>
        <dbReference type="ARBA" id="ARBA00022705"/>
    </source>
</evidence>
<dbReference type="GO" id="GO:0006260">
    <property type="term" value="P:DNA replication"/>
    <property type="evidence" value="ECO:0007669"/>
    <property type="project" value="UniProtKB-KW"/>
</dbReference>
<dbReference type="InterPro" id="IPR006199">
    <property type="entry name" value="LexA_DNA-bd_dom"/>
</dbReference>